<sequence>EFSPIVEDIERYDPAFILRFSVHSLSVGYIEPLEFASLGLLAVAFVSMSSADLAMRKLAYDTIKMFLDVLENCTRNKQVKWIKLLLLCLKNGVEEPWQRIPTVSAVFAAEASLILLNSSHEHYVPIKKLLKSSPSLNLRGIPLFHEFLWSSAFNFKSQRLWELRLVCVCLKSDDDAKLYTRNSILEDMMSFFSTPLADDETKGLILQVVRKSIKFQARHLVQNCGLFSWCSSLISMFTTKPIRDEDFHLVVVLNVITDVLASRSVTEWLQGEEMRGGPYGECGQKSIIEPDNNNNRIDYPFPLEGLMEISSRLCRLLGGGLVSIQENSTLVDLILQILSATLKISQKVRKIYQHISPSLSMGYYNSLRLLLTVILLKSKLVQSVGLILY</sequence>
<dbReference type="EMBL" id="LS974626">
    <property type="protein sequence ID" value="CAG7912175.1"/>
    <property type="molecule type" value="Genomic_DNA"/>
</dbReference>
<organism evidence="2 3">
    <name type="scientific">Brassica campestris</name>
    <name type="common">Field mustard</name>
    <dbReference type="NCBI Taxonomy" id="3711"/>
    <lineage>
        <taxon>Eukaryota</taxon>
        <taxon>Viridiplantae</taxon>
        <taxon>Streptophyta</taxon>
        <taxon>Embryophyta</taxon>
        <taxon>Tracheophyta</taxon>
        <taxon>Spermatophyta</taxon>
        <taxon>Magnoliopsida</taxon>
        <taxon>eudicotyledons</taxon>
        <taxon>Gunneridae</taxon>
        <taxon>Pentapetalae</taxon>
        <taxon>rosids</taxon>
        <taxon>malvids</taxon>
        <taxon>Brassicales</taxon>
        <taxon>Brassicaceae</taxon>
        <taxon>Brassiceae</taxon>
        <taxon>Brassica</taxon>
    </lineage>
</organism>
<dbReference type="PANTHER" id="PTHR13500">
    <property type="entry name" value="NUCLEOLAR PRERIBOSOMAL-ASSOCIATED PROTEIN 1"/>
    <property type="match status" value="1"/>
</dbReference>
<dbReference type="Pfam" id="PF16201">
    <property type="entry name" value="NopRA1"/>
    <property type="match status" value="1"/>
</dbReference>
<protein>
    <recommendedName>
        <fullName evidence="1">URB1 C-terminal domain-containing protein</fullName>
    </recommendedName>
</protein>
<gene>
    <name evidence="2" type="ORF">BRAPAZ1V2_A10P34210.2</name>
</gene>
<dbReference type="Gramene" id="A10p34210.2_BraZ1">
    <property type="protein sequence ID" value="A10p34210.2_BraZ1.CDS"/>
    <property type="gene ID" value="A10g34210.2_BraZ1"/>
</dbReference>
<dbReference type="InterPro" id="IPR032436">
    <property type="entry name" value="URB1_C"/>
</dbReference>
<evidence type="ECO:0000259" key="1">
    <source>
        <dbReference type="Pfam" id="PF16201"/>
    </source>
</evidence>
<feature type="non-terminal residue" evidence="2">
    <location>
        <position position="389"/>
    </location>
</feature>
<dbReference type="Proteomes" id="UP000694005">
    <property type="component" value="Chromosome A10"/>
</dbReference>
<feature type="domain" description="URB1 C-terminal" evidence="1">
    <location>
        <begin position="41"/>
        <end position="229"/>
    </location>
</feature>
<accession>A0A8D9MJU3</accession>
<name>A0A8D9MJU3_BRACM</name>
<evidence type="ECO:0000313" key="2">
    <source>
        <dbReference type="EMBL" id="CAG7912175.1"/>
    </source>
</evidence>
<reference evidence="2 3" key="1">
    <citation type="submission" date="2021-07" db="EMBL/GenBank/DDBJ databases">
        <authorList>
            <consortium name="Genoscope - CEA"/>
            <person name="William W."/>
        </authorList>
    </citation>
    <scope>NUCLEOTIDE SEQUENCE [LARGE SCALE GENOMIC DNA]</scope>
</reference>
<dbReference type="AlphaFoldDB" id="A0A8D9MJU3"/>
<evidence type="ECO:0000313" key="3">
    <source>
        <dbReference type="Proteomes" id="UP000694005"/>
    </source>
</evidence>
<proteinExistence type="predicted"/>
<dbReference type="PANTHER" id="PTHR13500:SF0">
    <property type="entry name" value="NUCLEOLAR PRE-RIBOSOMAL-ASSOCIATED PROTEIN 1"/>
    <property type="match status" value="1"/>
</dbReference>
<dbReference type="InterPro" id="IPR039844">
    <property type="entry name" value="URB1"/>
</dbReference>